<evidence type="ECO:0000313" key="2">
    <source>
        <dbReference type="Proteomes" id="UP000289856"/>
    </source>
</evidence>
<dbReference type="KEGG" id="cohn:KCTCHS21_45610"/>
<dbReference type="AlphaFoldDB" id="A0A3T1DAN2"/>
<proteinExistence type="predicted"/>
<evidence type="ECO:0000313" key="1">
    <source>
        <dbReference type="EMBL" id="BBI35162.1"/>
    </source>
</evidence>
<sequence>MIASAKVKNGKSIHTAIDMGGFLYIACHVDLTTMKTERVYGEVTCKKCLGLKNAVSPSYLFSEGIHALMHPFCRTNNDHDGFGAGWHDGRENLNKYLPNGLSDDFIKGYNEGYYEGQQNYSYHYKNGDVKDKPLAKVPLKNFGVKQQATQPKKTDSANVKNNSTSTLGKLIRLIFFRK</sequence>
<reference evidence="1 2" key="1">
    <citation type="submission" date="2019-01" db="EMBL/GenBank/DDBJ databases">
        <title>Complete genome sequence of Cohnella hallensis HS21 isolated from Korean fir (Abies koreana) rhizospheric soil.</title>
        <authorList>
            <person name="Jiang L."/>
            <person name="Kang S.W."/>
            <person name="Kim S."/>
            <person name="Jung J."/>
            <person name="Kim C.Y."/>
            <person name="Kim D.H."/>
            <person name="Kim S.W."/>
            <person name="Lee J."/>
        </authorList>
    </citation>
    <scope>NUCLEOTIDE SEQUENCE [LARGE SCALE GENOMIC DNA]</scope>
    <source>
        <strain evidence="1 2">HS21</strain>
    </source>
</reference>
<keyword evidence="2" id="KW-1185">Reference proteome</keyword>
<organism evidence="1 2">
    <name type="scientific">Cohnella abietis</name>
    <dbReference type="NCBI Taxonomy" id="2507935"/>
    <lineage>
        <taxon>Bacteria</taxon>
        <taxon>Bacillati</taxon>
        <taxon>Bacillota</taxon>
        <taxon>Bacilli</taxon>
        <taxon>Bacillales</taxon>
        <taxon>Paenibacillaceae</taxon>
        <taxon>Cohnella</taxon>
    </lineage>
</organism>
<accession>A0A3T1DAN2</accession>
<protein>
    <submittedName>
        <fullName evidence="1">Uncharacterized protein</fullName>
    </submittedName>
</protein>
<dbReference type="RefSeq" id="WP_130613583.1">
    <property type="nucleotide sequence ID" value="NZ_AP019400.1"/>
</dbReference>
<gene>
    <name evidence="1" type="ORF">KCTCHS21_45610</name>
</gene>
<dbReference type="EMBL" id="AP019400">
    <property type="protein sequence ID" value="BBI35162.1"/>
    <property type="molecule type" value="Genomic_DNA"/>
</dbReference>
<dbReference type="Proteomes" id="UP000289856">
    <property type="component" value="Chromosome"/>
</dbReference>
<name>A0A3T1DAN2_9BACL</name>